<evidence type="ECO:0000256" key="1">
    <source>
        <dbReference type="ARBA" id="ARBA00004448"/>
    </source>
</evidence>
<evidence type="ECO:0000256" key="12">
    <source>
        <dbReference type="RuleBase" id="RU366042"/>
    </source>
</evidence>
<feature type="transmembrane region" description="Helical" evidence="12">
    <location>
        <begin position="362"/>
        <end position="381"/>
    </location>
</feature>
<dbReference type="Gene3D" id="2.40.128.330">
    <property type="match status" value="1"/>
</dbReference>
<comment type="similarity">
    <text evidence="2 12">Belongs to the CorA metal ion transporter (MIT) (TC 1.A.35) family.</text>
</comment>
<dbReference type="CDD" id="cd12823">
    <property type="entry name" value="Mrs2_Mfm1p-like"/>
    <property type="match status" value="1"/>
</dbReference>
<gene>
    <name evidence="13" type="ORF">KGF57_000948</name>
</gene>
<evidence type="ECO:0000256" key="3">
    <source>
        <dbReference type="ARBA" id="ARBA00022448"/>
    </source>
</evidence>
<keyword evidence="12" id="KW-0496">Mitochondrion</keyword>
<evidence type="ECO:0000256" key="10">
    <source>
        <dbReference type="ARBA" id="ARBA00037564"/>
    </source>
</evidence>
<dbReference type="GO" id="GO:0045016">
    <property type="term" value="P:mitochondrial magnesium ion transmembrane transport"/>
    <property type="evidence" value="ECO:0007669"/>
    <property type="project" value="TreeGrafter"/>
</dbReference>
<dbReference type="Pfam" id="PF22099">
    <property type="entry name" value="MRS2-like"/>
    <property type="match status" value="1"/>
</dbReference>
<keyword evidence="12" id="KW-0999">Mitochondrion inner membrane</keyword>
<keyword evidence="4 12" id="KW-0812">Transmembrane</keyword>
<dbReference type="AlphaFoldDB" id="A0AAD5BHS6"/>
<sequence length="432" mass="49532">MILQTMSHTIHRTANTVHLLRRSANAFSTKTAALPKHKFKHRDSFEDLFIYKTLSSSKSQENELIKCTIFDNKGQMTHHGKDVLKSEFMKQYNLVPRDFRKLSKHTSASTGAASASSMPPSSTMHNIELVPSLVIRKNCIMLNLLNVRALVQKDQVTIFDSYSSAYSTKNESHSQSQLFKLLENALKDTNSTPHHNLQQKHQQHQQHQHEQLQETEYYEFRALEAILIHVISNLTTEMKVHKTILTNVLSGLDQSIERYKLRYLLIQSKKLAQFQQKATLIRDLLEDLLECDDELNDMYLTDPRTGTNHAQIEMLLESYYKTSDEIVQTVDNLRSQIRTTEEIINIVLDSNRNELMLLGLKFSTGLLSMGVALYLAALYGMNLENFIEESDGGFEFVVVASSIALAVLLYVCVKKIKKVEKVTMMNFKGQRR</sequence>
<comment type="function">
    <text evidence="10">Mitochondrial inner membrane magnesium transporter required for mitochondrial magnesium homeostasis. Modulates the conductance of the MRS2 channel. Involved in the splicing of mRNA group II introns in mitochondria by affecting mitochondrial magnesium concentrations, which are critical for group II intron splicing.</text>
</comment>
<keyword evidence="8 12" id="KW-0406">Ion transport</keyword>
<evidence type="ECO:0000256" key="11">
    <source>
        <dbReference type="ARBA" id="ARBA00038721"/>
    </source>
</evidence>
<comment type="subunit">
    <text evidence="11">Forms homooligomers. Interacts with MRS2.</text>
</comment>
<feature type="transmembrane region" description="Helical" evidence="12">
    <location>
        <begin position="393"/>
        <end position="413"/>
    </location>
</feature>
<dbReference type="GO" id="GO:0005743">
    <property type="term" value="C:mitochondrial inner membrane"/>
    <property type="evidence" value="ECO:0007669"/>
    <property type="project" value="UniProtKB-SubCell"/>
</dbReference>
<dbReference type="PANTHER" id="PTHR13890">
    <property type="entry name" value="RNA SPLICING PROTEIN MRS2, MITOCHONDRIAL"/>
    <property type="match status" value="1"/>
</dbReference>
<evidence type="ECO:0000256" key="7">
    <source>
        <dbReference type="ARBA" id="ARBA00022989"/>
    </source>
</evidence>
<organism evidence="13 14">
    <name type="scientific">Candida theae</name>
    <dbReference type="NCBI Taxonomy" id="1198502"/>
    <lineage>
        <taxon>Eukaryota</taxon>
        <taxon>Fungi</taxon>
        <taxon>Dikarya</taxon>
        <taxon>Ascomycota</taxon>
        <taxon>Saccharomycotina</taxon>
        <taxon>Pichiomycetes</taxon>
        <taxon>Debaryomycetaceae</taxon>
        <taxon>Candida/Lodderomyces clade</taxon>
        <taxon>Candida</taxon>
    </lineage>
</organism>
<dbReference type="Gene3D" id="1.20.58.340">
    <property type="entry name" value="Magnesium transport protein CorA, transmembrane region"/>
    <property type="match status" value="1"/>
</dbReference>
<keyword evidence="5 12" id="KW-0460">Magnesium</keyword>
<keyword evidence="6" id="KW-0809">Transit peptide</keyword>
<comment type="subcellular location">
    <subcellularLocation>
        <location evidence="1 12">Mitochondrion inner membrane</location>
        <topology evidence="1 12">Multi-pass membrane protein</topology>
    </subcellularLocation>
</comment>
<name>A0AAD5BHS6_9ASCO</name>
<evidence type="ECO:0000313" key="13">
    <source>
        <dbReference type="EMBL" id="KAI5964456.1"/>
    </source>
</evidence>
<evidence type="ECO:0000256" key="6">
    <source>
        <dbReference type="ARBA" id="ARBA00022946"/>
    </source>
</evidence>
<dbReference type="RefSeq" id="XP_051610463.1">
    <property type="nucleotide sequence ID" value="XM_051755470.1"/>
</dbReference>
<dbReference type="GO" id="GO:0015095">
    <property type="term" value="F:magnesium ion transmembrane transporter activity"/>
    <property type="evidence" value="ECO:0007669"/>
    <property type="project" value="TreeGrafter"/>
</dbReference>
<evidence type="ECO:0000256" key="9">
    <source>
        <dbReference type="ARBA" id="ARBA00023136"/>
    </source>
</evidence>
<dbReference type="InterPro" id="IPR039204">
    <property type="entry name" value="MRS2-like"/>
</dbReference>
<dbReference type="PANTHER" id="PTHR13890:SF0">
    <property type="entry name" value="MAGNESIUM TRANSPORTER MRS2 HOMOLOG, MITOCHONDRIAL"/>
    <property type="match status" value="1"/>
</dbReference>
<keyword evidence="7 12" id="KW-1133">Transmembrane helix</keyword>
<evidence type="ECO:0000256" key="4">
    <source>
        <dbReference type="ARBA" id="ARBA00022692"/>
    </source>
</evidence>
<evidence type="ECO:0000256" key="8">
    <source>
        <dbReference type="ARBA" id="ARBA00023065"/>
    </source>
</evidence>
<protein>
    <recommendedName>
        <fullName evidence="12">Magnesium transporter</fullName>
    </recommendedName>
</protein>
<dbReference type="Proteomes" id="UP001204833">
    <property type="component" value="Unassembled WGS sequence"/>
</dbReference>
<dbReference type="GeneID" id="76149007"/>
<keyword evidence="3 12" id="KW-0813">Transport</keyword>
<evidence type="ECO:0000256" key="5">
    <source>
        <dbReference type="ARBA" id="ARBA00022842"/>
    </source>
</evidence>
<reference evidence="13 14" key="1">
    <citation type="journal article" date="2022" name="DNA Res.">
        <title>Genome analysis of five recently described species of the CUG-Ser clade uncovers Candida theae as a new hybrid lineage with pathogenic potential in the Candida parapsilosis species complex.</title>
        <authorList>
            <person name="Mixao V."/>
            <person name="Del Olmo V."/>
            <person name="Hegedusova E."/>
            <person name="Saus E."/>
            <person name="Pryszcz L."/>
            <person name="Cillingova A."/>
            <person name="Nosek J."/>
            <person name="Gabaldon T."/>
        </authorList>
    </citation>
    <scope>NUCLEOTIDE SEQUENCE [LARGE SCALE GENOMIC DNA]</scope>
    <source>
        <strain evidence="13 14">CBS 12239</strain>
    </source>
</reference>
<keyword evidence="14" id="KW-1185">Reference proteome</keyword>
<keyword evidence="9 12" id="KW-0472">Membrane</keyword>
<evidence type="ECO:0000256" key="2">
    <source>
        <dbReference type="ARBA" id="ARBA00009765"/>
    </source>
</evidence>
<comment type="caution">
    <text evidence="13">The sequence shown here is derived from an EMBL/GenBank/DDBJ whole genome shotgun (WGS) entry which is preliminary data.</text>
</comment>
<dbReference type="EMBL" id="JAIHNG010000047">
    <property type="protein sequence ID" value="KAI5964456.1"/>
    <property type="molecule type" value="Genomic_DNA"/>
</dbReference>
<proteinExistence type="inferred from homology"/>
<evidence type="ECO:0000313" key="14">
    <source>
        <dbReference type="Proteomes" id="UP001204833"/>
    </source>
</evidence>
<accession>A0AAD5BHS6</accession>